<dbReference type="InterPro" id="IPR001647">
    <property type="entry name" value="HTH_TetR"/>
</dbReference>
<dbReference type="Gene3D" id="1.10.10.60">
    <property type="entry name" value="Homeodomain-like"/>
    <property type="match status" value="1"/>
</dbReference>
<evidence type="ECO:0000313" key="5">
    <source>
        <dbReference type="Proteomes" id="UP000654257"/>
    </source>
</evidence>
<proteinExistence type="predicted"/>
<evidence type="ECO:0000256" key="2">
    <source>
        <dbReference type="PROSITE-ProRule" id="PRU00335"/>
    </source>
</evidence>
<evidence type="ECO:0000259" key="3">
    <source>
        <dbReference type="PROSITE" id="PS50977"/>
    </source>
</evidence>
<dbReference type="Pfam" id="PF00440">
    <property type="entry name" value="TetR_N"/>
    <property type="match status" value="1"/>
</dbReference>
<sequence>MPPRTRSAATTRAAILDAARIRFGADGFERTTVRAIAADVGVDPAMVMRYFGTKDALFADAASFELPIPDLTGVTADDIADILMPRFFAVWEDDASFLSLLRATTTSSRAVEEMLGVFERQVAPALATVAVDNPTERAALVGSQILGLAFARYVLRVPPLVDMSREDLTAWIGPTLRRYLNEPTPVGSVAPDR</sequence>
<feature type="DNA-binding region" description="H-T-H motif" evidence="2">
    <location>
        <begin position="32"/>
        <end position="51"/>
    </location>
</feature>
<dbReference type="AlphaFoldDB" id="A0A917D248"/>
<gene>
    <name evidence="4" type="ORF">GCM10007304_24370</name>
</gene>
<dbReference type="InterPro" id="IPR009057">
    <property type="entry name" value="Homeodomain-like_sf"/>
</dbReference>
<dbReference type="SUPFAM" id="SSF46689">
    <property type="entry name" value="Homeodomain-like"/>
    <property type="match status" value="1"/>
</dbReference>
<accession>A0A917D248</accession>
<dbReference type="PANTHER" id="PTHR30055">
    <property type="entry name" value="HTH-TYPE TRANSCRIPTIONAL REGULATOR RUTR"/>
    <property type="match status" value="1"/>
</dbReference>
<dbReference type="Proteomes" id="UP000654257">
    <property type="component" value="Unassembled WGS sequence"/>
</dbReference>
<name>A0A917D248_9NOCA</name>
<dbReference type="InterPro" id="IPR036271">
    <property type="entry name" value="Tet_transcr_reg_TetR-rel_C_sf"/>
</dbReference>
<dbReference type="GO" id="GO:0003700">
    <property type="term" value="F:DNA-binding transcription factor activity"/>
    <property type="evidence" value="ECO:0007669"/>
    <property type="project" value="TreeGrafter"/>
</dbReference>
<keyword evidence="5" id="KW-1185">Reference proteome</keyword>
<dbReference type="InterPro" id="IPR050109">
    <property type="entry name" value="HTH-type_TetR-like_transc_reg"/>
</dbReference>
<reference evidence="4" key="1">
    <citation type="journal article" date="2014" name="Int. J. Syst. Evol. Microbiol.">
        <title>Complete genome sequence of Corynebacterium casei LMG S-19264T (=DSM 44701T), isolated from a smear-ripened cheese.</title>
        <authorList>
            <consortium name="US DOE Joint Genome Institute (JGI-PGF)"/>
            <person name="Walter F."/>
            <person name="Albersmeier A."/>
            <person name="Kalinowski J."/>
            <person name="Ruckert C."/>
        </authorList>
    </citation>
    <scope>NUCLEOTIDE SEQUENCE</scope>
    <source>
        <strain evidence="4">CCM 7905</strain>
    </source>
</reference>
<dbReference type="PROSITE" id="PS50977">
    <property type="entry name" value="HTH_TETR_2"/>
    <property type="match status" value="1"/>
</dbReference>
<reference evidence="4" key="2">
    <citation type="submission" date="2020-09" db="EMBL/GenBank/DDBJ databases">
        <authorList>
            <person name="Sun Q."/>
            <person name="Sedlacek I."/>
        </authorList>
    </citation>
    <scope>NUCLEOTIDE SEQUENCE</scope>
    <source>
        <strain evidence="4">CCM 7905</strain>
    </source>
</reference>
<organism evidence="4 5">
    <name type="scientific">Rhodococcoides trifolii</name>
    <dbReference type="NCBI Taxonomy" id="908250"/>
    <lineage>
        <taxon>Bacteria</taxon>
        <taxon>Bacillati</taxon>
        <taxon>Actinomycetota</taxon>
        <taxon>Actinomycetes</taxon>
        <taxon>Mycobacteriales</taxon>
        <taxon>Nocardiaceae</taxon>
        <taxon>Rhodococcoides</taxon>
    </lineage>
</organism>
<evidence type="ECO:0000256" key="1">
    <source>
        <dbReference type="ARBA" id="ARBA00023125"/>
    </source>
</evidence>
<dbReference type="SUPFAM" id="SSF48498">
    <property type="entry name" value="Tetracyclin repressor-like, C-terminal domain"/>
    <property type="match status" value="1"/>
</dbReference>
<protein>
    <submittedName>
        <fullName evidence="4">TetR family transcriptional regulator</fullName>
    </submittedName>
</protein>
<keyword evidence="1 2" id="KW-0238">DNA-binding</keyword>
<dbReference type="Pfam" id="PF17920">
    <property type="entry name" value="TetR_C_16"/>
    <property type="match status" value="1"/>
</dbReference>
<dbReference type="Gene3D" id="1.10.357.10">
    <property type="entry name" value="Tetracycline Repressor, domain 2"/>
    <property type="match status" value="1"/>
</dbReference>
<evidence type="ECO:0000313" key="4">
    <source>
        <dbReference type="EMBL" id="GGG09407.1"/>
    </source>
</evidence>
<dbReference type="PANTHER" id="PTHR30055:SF235">
    <property type="entry name" value="TRANSCRIPTIONAL REGULATORY PROTEIN"/>
    <property type="match status" value="1"/>
</dbReference>
<feature type="domain" description="HTH tetR-type" evidence="3">
    <location>
        <begin position="9"/>
        <end position="69"/>
    </location>
</feature>
<comment type="caution">
    <text evidence="4">The sequence shown here is derived from an EMBL/GenBank/DDBJ whole genome shotgun (WGS) entry which is preliminary data.</text>
</comment>
<dbReference type="RefSeq" id="WP_188545023.1">
    <property type="nucleotide sequence ID" value="NZ_BMCU01000002.1"/>
</dbReference>
<dbReference type="InterPro" id="IPR041678">
    <property type="entry name" value="TetR_C_16"/>
</dbReference>
<dbReference type="EMBL" id="BMCU01000002">
    <property type="protein sequence ID" value="GGG09407.1"/>
    <property type="molecule type" value="Genomic_DNA"/>
</dbReference>
<dbReference type="GO" id="GO:0000976">
    <property type="term" value="F:transcription cis-regulatory region binding"/>
    <property type="evidence" value="ECO:0007669"/>
    <property type="project" value="TreeGrafter"/>
</dbReference>